<accession>A0A2A2K7B7</accession>
<dbReference type="Proteomes" id="UP000218231">
    <property type="component" value="Unassembled WGS sequence"/>
</dbReference>
<reference evidence="7 8" key="1">
    <citation type="journal article" date="2017" name="Curr. Biol.">
        <title>Genome architecture and evolution of a unichromosomal asexual nematode.</title>
        <authorList>
            <person name="Fradin H."/>
            <person name="Zegar C."/>
            <person name="Gutwein M."/>
            <person name="Lucas J."/>
            <person name="Kovtun M."/>
            <person name="Corcoran D."/>
            <person name="Baugh L.R."/>
            <person name="Kiontke K."/>
            <person name="Gunsalus K."/>
            <person name="Fitch D.H."/>
            <person name="Piano F."/>
        </authorList>
    </citation>
    <scope>NUCLEOTIDE SEQUENCE [LARGE SCALE GENOMIC DNA]</scope>
    <source>
        <strain evidence="7">PF1309</strain>
    </source>
</reference>
<dbReference type="InterPro" id="IPR000716">
    <property type="entry name" value="Thyroglobulin_1"/>
</dbReference>
<evidence type="ECO:0000256" key="4">
    <source>
        <dbReference type="PROSITE-ProRule" id="PRU00500"/>
    </source>
</evidence>
<dbReference type="Pfam" id="PF01826">
    <property type="entry name" value="TIL"/>
    <property type="match status" value="3"/>
</dbReference>
<dbReference type="SUPFAM" id="SSF49329">
    <property type="entry name" value="Cu,Zn superoxide dismutase-like"/>
    <property type="match status" value="1"/>
</dbReference>
<evidence type="ECO:0000256" key="5">
    <source>
        <dbReference type="SAM" id="MobiDB-lite"/>
    </source>
</evidence>
<dbReference type="GO" id="GO:0006801">
    <property type="term" value="P:superoxide metabolic process"/>
    <property type="evidence" value="ECO:0007669"/>
    <property type="project" value="InterPro"/>
</dbReference>
<keyword evidence="3 4" id="KW-1015">Disulfide bond</keyword>
<keyword evidence="8" id="KW-1185">Reference proteome</keyword>
<dbReference type="CDD" id="cd00191">
    <property type="entry name" value="TY"/>
    <property type="match status" value="1"/>
</dbReference>
<dbReference type="SMART" id="SM00211">
    <property type="entry name" value="TY"/>
    <property type="match status" value="1"/>
</dbReference>
<dbReference type="InterPro" id="IPR036857">
    <property type="entry name" value="Thyroglobulin_1_sf"/>
</dbReference>
<keyword evidence="1" id="KW-0646">Protease inhibitor</keyword>
<dbReference type="Gene3D" id="2.10.25.10">
    <property type="entry name" value="Laminin"/>
    <property type="match status" value="4"/>
</dbReference>
<dbReference type="OrthoDB" id="6236007at2759"/>
<evidence type="ECO:0000256" key="2">
    <source>
        <dbReference type="ARBA" id="ARBA00022900"/>
    </source>
</evidence>
<comment type="caution">
    <text evidence="7">The sequence shown here is derived from an EMBL/GenBank/DDBJ whole genome shotgun (WGS) entry which is preliminary data.</text>
</comment>
<dbReference type="GO" id="GO:0046872">
    <property type="term" value="F:metal ion binding"/>
    <property type="evidence" value="ECO:0007669"/>
    <property type="project" value="InterPro"/>
</dbReference>
<keyword evidence="2" id="KW-0722">Serine protease inhibitor</keyword>
<dbReference type="InterPro" id="IPR051368">
    <property type="entry name" value="SerProtInhib-TIL_Domain"/>
</dbReference>
<evidence type="ECO:0000256" key="1">
    <source>
        <dbReference type="ARBA" id="ARBA00022690"/>
    </source>
</evidence>
<gene>
    <name evidence="7" type="ORF">WR25_17469</name>
</gene>
<dbReference type="PROSITE" id="PS51162">
    <property type="entry name" value="THYROGLOBULIN_1_2"/>
    <property type="match status" value="1"/>
</dbReference>
<evidence type="ECO:0000256" key="3">
    <source>
        <dbReference type="ARBA" id="ARBA00023157"/>
    </source>
</evidence>
<dbReference type="SUPFAM" id="SSF57610">
    <property type="entry name" value="Thyroglobulin type-1 domain"/>
    <property type="match status" value="1"/>
</dbReference>
<dbReference type="PANTHER" id="PTHR23259">
    <property type="entry name" value="RIDDLE"/>
    <property type="match status" value="1"/>
</dbReference>
<evidence type="ECO:0000313" key="8">
    <source>
        <dbReference type="Proteomes" id="UP000218231"/>
    </source>
</evidence>
<dbReference type="SUPFAM" id="SSF57567">
    <property type="entry name" value="Serine protease inhibitors"/>
    <property type="match status" value="3"/>
</dbReference>
<evidence type="ECO:0000313" key="7">
    <source>
        <dbReference type="EMBL" id="PAV69785.1"/>
    </source>
</evidence>
<sequence>MEVLGLGACALRRRKVLDNMRAQELLGFQIPQCDDDNDQFYRKKQCLAGTTKCWCVSNFGRKLIGANGDCEIARRRQENLLVKAQNLLKESTVFEKNTTKCYGIRAGTCPRTPEFSRMNPQFSGGVPCRCDSDCYDNNKCCPGSGRTNNLAESETQRFCMKPVIPSGLSMVCGANEQFSACYSPCQPFCEDPTVTACPPPVCQPGCHCQPGYIRRDGSPKSACVPRQVCETYDLSAKCADPRRQYHSCGSACPVSCDNRNQPRCGEHCVAGCFCKLPYILLDDENPLTSRCILPAECPVSQTQAPSIHYLARHPVQMPVFPSIPQYPYTGVSQNQNIHYGGGYLIGPPAQSTVSPKPAYQLTTSTISPTLIPYPENPEHHCTDPLKNFLTCGNNCPPSCTPNELLNCTSKECGPPRCYCRLPYILSDGKDPDSACVLPQLCPRFKEESSFIPETTTKTPSKTLEKKCNDPKKMWTSCGAQGCARSCVNPLGRCSEGQCYEGCICKEPYVIQDPKDPESPCLLPSECENHCDDPLKEFVKCASSCPMGCDNRHPKHCTPCEDGCFCKNGLVFINSTDWKNSECVRLDECPTEQEKSSEKAEPEFKFKLPSGSSEMPAVKTSTFLKMDNNATKDETDSIAKFTAKQLPRPTKCPATTYDVGGRPCVNDSDCPVEQLCCKPKIMHVSRSKRHLEALWDVVSGILWTAFGQLYGMSPGQHAVVLHSFGDASEGCSRIGDPFSLTSTSQSSPSLGDVDDILHLSGLTMTEARNP</sequence>
<evidence type="ECO:0000259" key="6">
    <source>
        <dbReference type="PROSITE" id="PS51162"/>
    </source>
</evidence>
<dbReference type="STRING" id="2018661.A0A2A2K7B7"/>
<dbReference type="InterPro" id="IPR002919">
    <property type="entry name" value="TIL_dom"/>
</dbReference>
<dbReference type="EMBL" id="LIAE01009433">
    <property type="protein sequence ID" value="PAV69785.1"/>
    <property type="molecule type" value="Genomic_DNA"/>
</dbReference>
<dbReference type="InterPro" id="IPR036084">
    <property type="entry name" value="Ser_inhib-like_sf"/>
</dbReference>
<proteinExistence type="predicted"/>
<dbReference type="GO" id="GO:0004867">
    <property type="term" value="F:serine-type endopeptidase inhibitor activity"/>
    <property type="evidence" value="ECO:0007669"/>
    <property type="project" value="UniProtKB-KW"/>
</dbReference>
<feature type="domain" description="Thyroglobulin type-1" evidence="6">
    <location>
        <begin position="6"/>
        <end position="101"/>
    </location>
</feature>
<comment type="caution">
    <text evidence="4">Lacks conserved residue(s) required for the propagation of feature annotation.</text>
</comment>
<protein>
    <recommendedName>
        <fullName evidence="6">Thyroglobulin type-1 domain-containing protein</fullName>
    </recommendedName>
</protein>
<name>A0A2A2K7B7_9BILA</name>
<dbReference type="AlphaFoldDB" id="A0A2A2K7B7"/>
<organism evidence="7 8">
    <name type="scientific">Diploscapter pachys</name>
    <dbReference type="NCBI Taxonomy" id="2018661"/>
    <lineage>
        <taxon>Eukaryota</taxon>
        <taxon>Metazoa</taxon>
        <taxon>Ecdysozoa</taxon>
        <taxon>Nematoda</taxon>
        <taxon>Chromadorea</taxon>
        <taxon>Rhabditida</taxon>
        <taxon>Rhabditina</taxon>
        <taxon>Rhabditomorpha</taxon>
        <taxon>Rhabditoidea</taxon>
        <taxon>Rhabditidae</taxon>
        <taxon>Diploscapter</taxon>
    </lineage>
</organism>
<dbReference type="InterPro" id="IPR036423">
    <property type="entry name" value="SOD-like_Cu/Zn_dom_sf"/>
</dbReference>
<feature type="disulfide bond" evidence="4">
    <location>
        <begin position="46"/>
        <end position="53"/>
    </location>
</feature>
<dbReference type="CDD" id="cd19941">
    <property type="entry name" value="TIL"/>
    <property type="match status" value="3"/>
</dbReference>
<feature type="region of interest" description="Disordered" evidence="5">
    <location>
        <begin position="593"/>
        <end position="612"/>
    </location>
</feature>
<dbReference type="PANTHER" id="PTHR23259:SF67">
    <property type="entry name" value="THYROGLOBULIN TYPE-1 DOMAIN-CONTAINING PROTEIN"/>
    <property type="match status" value="1"/>
</dbReference>
<feature type="compositionally biased region" description="Basic and acidic residues" evidence="5">
    <location>
        <begin position="593"/>
        <end position="605"/>
    </location>
</feature>